<evidence type="ECO:0000313" key="4">
    <source>
        <dbReference type="Proteomes" id="UP000789831"/>
    </source>
</evidence>
<evidence type="ECO:0000259" key="2">
    <source>
        <dbReference type="PROSITE" id="PS50966"/>
    </source>
</evidence>
<name>A0A9N9EPL6_9GLOM</name>
<feature type="non-terminal residue" evidence="3">
    <location>
        <position position="143"/>
    </location>
</feature>
<keyword evidence="4" id="KW-1185">Reference proteome</keyword>
<dbReference type="InterPro" id="IPR007527">
    <property type="entry name" value="Znf_SWIM"/>
</dbReference>
<reference evidence="3" key="1">
    <citation type="submission" date="2021-06" db="EMBL/GenBank/DDBJ databases">
        <authorList>
            <person name="Kallberg Y."/>
            <person name="Tangrot J."/>
            <person name="Rosling A."/>
        </authorList>
    </citation>
    <scope>NUCLEOTIDE SEQUENCE</scope>
    <source>
        <strain evidence="3">MT106</strain>
    </source>
</reference>
<keyword evidence="1" id="KW-0862">Zinc</keyword>
<gene>
    <name evidence="3" type="ORF">AGERDE_LOCUS12872</name>
</gene>
<dbReference type="Proteomes" id="UP000789831">
    <property type="component" value="Unassembled WGS sequence"/>
</dbReference>
<evidence type="ECO:0000256" key="1">
    <source>
        <dbReference type="PROSITE-ProRule" id="PRU00325"/>
    </source>
</evidence>
<protein>
    <submittedName>
        <fullName evidence="3">8661_t:CDS:1</fullName>
    </submittedName>
</protein>
<dbReference type="AlphaFoldDB" id="A0A9N9EPL6"/>
<organism evidence="3 4">
    <name type="scientific">Ambispora gerdemannii</name>
    <dbReference type="NCBI Taxonomy" id="144530"/>
    <lineage>
        <taxon>Eukaryota</taxon>
        <taxon>Fungi</taxon>
        <taxon>Fungi incertae sedis</taxon>
        <taxon>Mucoromycota</taxon>
        <taxon>Glomeromycotina</taxon>
        <taxon>Glomeromycetes</taxon>
        <taxon>Archaeosporales</taxon>
        <taxon>Ambisporaceae</taxon>
        <taxon>Ambispora</taxon>
    </lineage>
</organism>
<dbReference type="OrthoDB" id="10483880at2759"/>
<dbReference type="PROSITE" id="PS50966">
    <property type="entry name" value="ZF_SWIM"/>
    <property type="match status" value="1"/>
</dbReference>
<dbReference type="EMBL" id="CAJVPL010011995">
    <property type="protein sequence ID" value="CAG8685775.1"/>
    <property type="molecule type" value="Genomic_DNA"/>
</dbReference>
<dbReference type="GO" id="GO:0008270">
    <property type="term" value="F:zinc ion binding"/>
    <property type="evidence" value="ECO:0007669"/>
    <property type="project" value="UniProtKB-KW"/>
</dbReference>
<keyword evidence="1" id="KW-0863">Zinc-finger</keyword>
<accession>A0A9N9EPL6</accession>
<feature type="domain" description="SWIM-type" evidence="2">
    <location>
        <begin position="22"/>
        <end position="60"/>
    </location>
</feature>
<sequence length="143" mass="16621">MPGGRHYLVKSLTNSHEVNIKEYIQKSDNIKPIHFQCTCSDFKFRGIACKHIFTVCRKFYPVSISYVAFAQEVNEPEEIPDIIFEDWIGAIRKVWNRYDQIDRNQMTGTSLEAIVDAGMKRKSIIPLYDECVIPDSEMNGTYY</sequence>
<dbReference type="Pfam" id="PF04434">
    <property type="entry name" value="SWIM"/>
    <property type="match status" value="1"/>
</dbReference>
<evidence type="ECO:0000313" key="3">
    <source>
        <dbReference type="EMBL" id="CAG8685775.1"/>
    </source>
</evidence>
<keyword evidence="1" id="KW-0479">Metal-binding</keyword>
<comment type="caution">
    <text evidence="3">The sequence shown here is derived from an EMBL/GenBank/DDBJ whole genome shotgun (WGS) entry which is preliminary data.</text>
</comment>
<proteinExistence type="predicted"/>